<dbReference type="PANTHER" id="PTHR10343:SF84">
    <property type="entry name" value="5'-AMP-ACTIVATED PROTEIN KINASE SUBUNIT BETA-1"/>
    <property type="match status" value="1"/>
</dbReference>
<comment type="caution">
    <text evidence="3">The sequence shown here is derived from an EMBL/GenBank/DDBJ whole genome shotgun (WGS) entry which is preliminary data.</text>
</comment>
<dbReference type="PANTHER" id="PTHR10343">
    <property type="entry name" value="5'-AMP-ACTIVATED PROTEIN KINASE , BETA SUBUNIT"/>
    <property type="match status" value="1"/>
</dbReference>
<dbReference type="GO" id="GO:0007165">
    <property type="term" value="P:signal transduction"/>
    <property type="evidence" value="ECO:0007669"/>
    <property type="project" value="TreeGrafter"/>
</dbReference>
<keyword evidence="4" id="KW-1185">Reference proteome</keyword>
<feature type="compositionally biased region" description="Polar residues" evidence="2">
    <location>
        <begin position="240"/>
        <end position="275"/>
    </location>
</feature>
<gene>
    <name evidence="3" type="ORF">BG006_008069</name>
</gene>
<dbReference type="GO" id="GO:0005634">
    <property type="term" value="C:nucleus"/>
    <property type="evidence" value="ECO:0007669"/>
    <property type="project" value="TreeGrafter"/>
</dbReference>
<evidence type="ECO:0000256" key="1">
    <source>
        <dbReference type="ARBA" id="ARBA00010926"/>
    </source>
</evidence>
<evidence type="ECO:0000313" key="3">
    <source>
        <dbReference type="EMBL" id="KAF9336606.1"/>
    </source>
</evidence>
<dbReference type="GO" id="GO:0031588">
    <property type="term" value="C:nucleotide-activated protein kinase complex"/>
    <property type="evidence" value="ECO:0007669"/>
    <property type="project" value="TreeGrafter"/>
</dbReference>
<dbReference type="InterPro" id="IPR013783">
    <property type="entry name" value="Ig-like_fold"/>
</dbReference>
<feature type="region of interest" description="Disordered" evidence="2">
    <location>
        <begin position="240"/>
        <end position="315"/>
    </location>
</feature>
<organism evidence="3 4">
    <name type="scientific">Podila minutissima</name>
    <dbReference type="NCBI Taxonomy" id="64525"/>
    <lineage>
        <taxon>Eukaryota</taxon>
        <taxon>Fungi</taxon>
        <taxon>Fungi incertae sedis</taxon>
        <taxon>Mucoromycota</taxon>
        <taxon>Mortierellomycotina</taxon>
        <taxon>Mortierellomycetes</taxon>
        <taxon>Mortierellales</taxon>
        <taxon>Mortierellaceae</taxon>
        <taxon>Podila</taxon>
    </lineage>
</organism>
<evidence type="ECO:0000256" key="2">
    <source>
        <dbReference type="SAM" id="MobiDB-lite"/>
    </source>
</evidence>
<proteinExistence type="inferred from homology"/>
<evidence type="ECO:0000313" key="4">
    <source>
        <dbReference type="Proteomes" id="UP000696485"/>
    </source>
</evidence>
<dbReference type="CDD" id="cd02859">
    <property type="entry name" value="E_set_AMPKbeta_like_N"/>
    <property type="match status" value="1"/>
</dbReference>
<reference evidence="3" key="1">
    <citation type="journal article" date="2020" name="Fungal Divers.">
        <title>Resolving the Mortierellaceae phylogeny through synthesis of multi-gene phylogenetics and phylogenomics.</title>
        <authorList>
            <person name="Vandepol N."/>
            <person name="Liber J."/>
            <person name="Desiro A."/>
            <person name="Na H."/>
            <person name="Kennedy M."/>
            <person name="Barry K."/>
            <person name="Grigoriev I.V."/>
            <person name="Miller A.N."/>
            <person name="O'Donnell K."/>
            <person name="Stajich J.E."/>
            <person name="Bonito G."/>
        </authorList>
    </citation>
    <scope>NUCLEOTIDE SEQUENCE</scope>
    <source>
        <strain evidence="3">NVP1</strain>
    </source>
</reference>
<dbReference type="GO" id="GO:0019901">
    <property type="term" value="F:protein kinase binding"/>
    <property type="evidence" value="ECO:0007669"/>
    <property type="project" value="TreeGrafter"/>
</dbReference>
<dbReference type="AlphaFoldDB" id="A0A9P5SVW8"/>
<dbReference type="EMBL" id="JAAAUY010000053">
    <property type="protein sequence ID" value="KAF9336606.1"/>
    <property type="molecule type" value="Genomic_DNA"/>
</dbReference>
<dbReference type="InterPro" id="IPR050827">
    <property type="entry name" value="CRP1_MDG1_kinase"/>
</dbReference>
<dbReference type="SUPFAM" id="SSF81296">
    <property type="entry name" value="E set domains"/>
    <property type="match status" value="1"/>
</dbReference>
<evidence type="ECO:0008006" key="5">
    <source>
        <dbReference type="Google" id="ProtNLM"/>
    </source>
</evidence>
<dbReference type="Proteomes" id="UP000696485">
    <property type="component" value="Unassembled WGS sequence"/>
</dbReference>
<sequence length="322" mass="35595">MPRDTPVLFTFPYPPYGHDFPTSVQVTGNFDEWQRTCNLHKNDLLNRFEAEVQIDLERPALVIDKDKEEKRKRKVVFKYVLDGHNWITDPDQAQERDYEGNLNNIWFLQDITVEEKGAQEKIEEIKEYLNENIEDSGDAKPSQSGSMAPSSNNLHSIVNGDEHDGVGDYGVVLLQGEPVTVFPRIKNGDAHPSIDESTMPTSTSSYSLETVITTATTTTALAPSQSSSLPTSIHISTAPSSVTSLATPSPTTNNHNNKATSTSSHHNLFNNRKSMTITPSAPTTAISTSAPAFPSTNTLSNESSKTEKRKTGFWKKLKKVLS</sequence>
<accession>A0A9P5SVW8</accession>
<dbReference type="GO" id="GO:0005737">
    <property type="term" value="C:cytoplasm"/>
    <property type="evidence" value="ECO:0007669"/>
    <property type="project" value="TreeGrafter"/>
</dbReference>
<feature type="region of interest" description="Disordered" evidence="2">
    <location>
        <begin position="134"/>
        <end position="158"/>
    </location>
</feature>
<feature type="compositionally biased region" description="Polar residues" evidence="2">
    <location>
        <begin position="141"/>
        <end position="156"/>
    </location>
</feature>
<comment type="similarity">
    <text evidence="1">Belongs to the 5'-AMP-activated protein kinase beta subunit family.</text>
</comment>
<name>A0A9P5SVW8_9FUNG</name>
<dbReference type="InterPro" id="IPR014756">
    <property type="entry name" value="Ig_E-set"/>
</dbReference>
<dbReference type="Gene3D" id="2.60.40.10">
    <property type="entry name" value="Immunoglobulins"/>
    <property type="match status" value="1"/>
</dbReference>
<feature type="compositionally biased region" description="Low complexity" evidence="2">
    <location>
        <begin position="276"/>
        <end position="296"/>
    </location>
</feature>
<protein>
    <recommendedName>
        <fullName evidence="5">AMP-activated protein kinase glycogen-binding domain-containing protein</fullName>
    </recommendedName>
</protein>